<feature type="non-terminal residue" evidence="2">
    <location>
        <position position="1"/>
    </location>
</feature>
<evidence type="ECO:0000313" key="2">
    <source>
        <dbReference type="EMBL" id="KAK8743912.1"/>
    </source>
</evidence>
<name>A0AAW0XHQ1_CHEQU</name>
<comment type="caution">
    <text evidence="2">The sequence shown here is derived from an EMBL/GenBank/DDBJ whole genome shotgun (WGS) entry which is preliminary data.</text>
</comment>
<protein>
    <recommendedName>
        <fullName evidence="4">ZP domain-containing protein</fullName>
    </recommendedName>
</protein>
<evidence type="ECO:0000313" key="3">
    <source>
        <dbReference type="Proteomes" id="UP001445076"/>
    </source>
</evidence>
<dbReference type="EMBL" id="JARKIK010000023">
    <property type="protein sequence ID" value="KAK8743912.1"/>
    <property type="molecule type" value="Genomic_DNA"/>
</dbReference>
<keyword evidence="1" id="KW-1133">Transmembrane helix</keyword>
<evidence type="ECO:0008006" key="4">
    <source>
        <dbReference type="Google" id="ProtNLM"/>
    </source>
</evidence>
<reference evidence="2 3" key="1">
    <citation type="journal article" date="2024" name="BMC Genomics">
        <title>Genome assembly of redclaw crayfish (Cherax quadricarinatus) provides insights into its immune adaptation and hypoxia tolerance.</title>
        <authorList>
            <person name="Liu Z."/>
            <person name="Zheng J."/>
            <person name="Li H."/>
            <person name="Fang K."/>
            <person name="Wang S."/>
            <person name="He J."/>
            <person name="Zhou D."/>
            <person name="Weng S."/>
            <person name="Chi M."/>
            <person name="Gu Z."/>
            <person name="He J."/>
            <person name="Li F."/>
            <person name="Wang M."/>
        </authorList>
    </citation>
    <scope>NUCLEOTIDE SEQUENCE [LARGE SCALE GENOMIC DNA]</scope>
    <source>
        <strain evidence="2">ZL_2023a</strain>
    </source>
</reference>
<evidence type="ECO:0000256" key="1">
    <source>
        <dbReference type="SAM" id="Phobius"/>
    </source>
</evidence>
<feature type="transmembrane region" description="Helical" evidence="1">
    <location>
        <begin position="273"/>
        <end position="299"/>
    </location>
</feature>
<keyword evidence="1" id="KW-0472">Membrane</keyword>
<gene>
    <name evidence="2" type="ORF">OTU49_000908</name>
</gene>
<keyword evidence="1" id="KW-0812">Transmembrane</keyword>
<dbReference type="AlphaFoldDB" id="A0AAW0XHQ1"/>
<sequence length="361" mass="40524">DVDELEGEADFRSVRLHWKYSADVHQLRHFVVAYCEDQPWGRYRCKTQILEERAGRKLGGSPEKEHRYEVVVRGLRMATNYTLEVTPVLDTPTPTHLGQELAIRTKGFSARATQCLANSSVVEVETGPYFGGKISVEGTEEAECRTEGVRESPKTTYLLKIDHDRCGSEVQNNSVMTFILVQENLPILTHSTRRFLVMCSYIPETFTVRAGVSLPEDSNNLLDDADRIDKSVLELDPSELFDSSNNLFDSRLSEDVGRALKMSADEANQEPQMWAHLVLMVILVMAAVVGLSCAVWHFIRNARAQNRQGFMSPQEEPHALEETTSMEAVVRDYGRSDLTPECVTQPVALVSVRTVGDETQA</sequence>
<keyword evidence="3" id="KW-1185">Reference proteome</keyword>
<dbReference type="Proteomes" id="UP001445076">
    <property type="component" value="Unassembled WGS sequence"/>
</dbReference>
<accession>A0AAW0XHQ1</accession>
<organism evidence="2 3">
    <name type="scientific">Cherax quadricarinatus</name>
    <name type="common">Australian red claw crayfish</name>
    <dbReference type="NCBI Taxonomy" id="27406"/>
    <lineage>
        <taxon>Eukaryota</taxon>
        <taxon>Metazoa</taxon>
        <taxon>Ecdysozoa</taxon>
        <taxon>Arthropoda</taxon>
        <taxon>Crustacea</taxon>
        <taxon>Multicrustacea</taxon>
        <taxon>Malacostraca</taxon>
        <taxon>Eumalacostraca</taxon>
        <taxon>Eucarida</taxon>
        <taxon>Decapoda</taxon>
        <taxon>Pleocyemata</taxon>
        <taxon>Astacidea</taxon>
        <taxon>Parastacoidea</taxon>
        <taxon>Parastacidae</taxon>
        <taxon>Cherax</taxon>
    </lineage>
</organism>
<proteinExistence type="predicted"/>